<dbReference type="PANTHER" id="PTHR31908:SF11">
    <property type="entry name" value="PROTEIN CROWDED NUCLEI 1"/>
    <property type="match status" value="1"/>
</dbReference>
<accession>A0A9Q0H902</accession>
<feature type="chain" id="PRO_5040438316" description="Nuclear matrix constituent protein 1-like protein" evidence="7">
    <location>
        <begin position="35"/>
        <end position="1287"/>
    </location>
</feature>
<comment type="caution">
    <text evidence="8">The sequence shown here is derived from an EMBL/GenBank/DDBJ whole genome shotgun (WGS) entry which is preliminary data.</text>
</comment>
<keyword evidence="7" id="KW-0732">Signal</keyword>
<comment type="similarity">
    <text evidence="4">Belongs to the CRWN family.</text>
</comment>
<keyword evidence="2" id="KW-0539">Nucleus</keyword>
<evidence type="ECO:0000256" key="5">
    <source>
        <dbReference type="SAM" id="Coils"/>
    </source>
</evidence>
<dbReference type="GO" id="GO:0005652">
    <property type="term" value="C:nuclear lamina"/>
    <property type="evidence" value="ECO:0007669"/>
    <property type="project" value="UniProtKB-SubCell"/>
</dbReference>
<dbReference type="EMBL" id="JAMYWD010000009">
    <property type="protein sequence ID" value="KAJ4961469.1"/>
    <property type="molecule type" value="Genomic_DNA"/>
</dbReference>
<dbReference type="Proteomes" id="UP001141806">
    <property type="component" value="Unassembled WGS sequence"/>
</dbReference>
<feature type="region of interest" description="Disordered" evidence="6">
    <location>
        <begin position="870"/>
        <end position="896"/>
    </location>
</feature>
<evidence type="ECO:0000256" key="4">
    <source>
        <dbReference type="ARBA" id="ARBA00024208"/>
    </source>
</evidence>
<reference evidence="8" key="1">
    <citation type="journal article" date="2023" name="Plant J.">
        <title>The genome of the king protea, Protea cynaroides.</title>
        <authorList>
            <person name="Chang J."/>
            <person name="Duong T.A."/>
            <person name="Schoeman C."/>
            <person name="Ma X."/>
            <person name="Roodt D."/>
            <person name="Barker N."/>
            <person name="Li Z."/>
            <person name="Van de Peer Y."/>
            <person name="Mizrachi E."/>
        </authorList>
    </citation>
    <scope>NUCLEOTIDE SEQUENCE</scope>
    <source>
        <tissue evidence="8">Young leaves</tissue>
    </source>
</reference>
<keyword evidence="9" id="KW-1185">Reference proteome</keyword>
<evidence type="ECO:0000256" key="3">
    <source>
        <dbReference type="ARBA" id="ARBA00024186"/>
    </source>
</evidence>
<feature type="coiled-coil region" evidence="5">
    <location>
        <begin position="702"/>
        <end position="776"/>
    </location>
</feature>
<feature type="coiled-coil region" evidence="5">
    <location>
        <begin position="224"/>
        <end position="438"/>
    </location>
</feature>
<gene>
    <name evidence="8" type="ORF">NE237_021379</name>
</gene>
<dbReference type="PANTHER" id="PTHR31908">
    <property type="entry name" value="PROTEIN CROWDED NUCLEI 4"/>
    <property type="match status" value="1"/>
</dbReference>
<feature type="compositionally biased region" description="Acidic residues" evidence="6">
    <location>
        <begin position="1245"/>
        <end position="1269"/>
    </location>
</feature>
<proteinExistence type="inferred from homology"/>
<dbReference type="OrthoDB" id="673795at2759"/>
<evidence type="ECO:0000256" key="7">
    <source>
        <dbReference type="SAM" id="SignalP"/>
    </source>
</evidence>
<evidence type="ECO:0000256" key="1">
    <source>
        <dbReference type="ARBA" id="ARBA00023054"/>
    </source>
</evidence>
<sequence length="1287" mass="146261">MAKIGANHGQSMSGWAEPGFLRLLFLFLRNYVNGGVESAVLGEKFVMFTPQKKAWSGWSLTPHKNAGGSLTNPRNGGGADGSAAKGKAVAFLEGPPPPVGLLSENGRKTLDDGVAASGGDTDDWRRFREAGLLDVASLERKDKEALMAKASKLENELFEYQYNMGLLLIEKKEWTSKYEELRQALAEAHESLKREQASHLMSISEVEKREENLRKALGVEKQCVADLEKALRDMRAEYAEIKFTSDSKLSEANSLVANIEEKSLEVEAKLHAADAKLAEASRKSSEMERKLQELEARESVLRRERLSLNAEREAHEAAFSKQREDLREWERKLQEGEGRLCEGRRILNQREERANEINRASKKKQEEVEEAEKKIEIANLALQKKEEDINVRIKNLAVKEEATDALKRNLEVKERELLALEEKLNARERMEIQKLTEEHNAILDLKKQEFELELVEKRKLLDEDLKNKVVEVEGREVELSHKEEKIGKREQQLEKKLEKNREKEKDLELKLKALKEKEKSFKAEQKGLEMEKKQMLADIENLQTLKTSLEKLKAEVEEQQQNLQEEREKLELTEVEREEHFRLQSELKQEIEKARLQKELLIKEVDDLKQERETFEREWEILDEKRADVTKGLKEVTEEKDKFEQLKHIEEEWLNNEKVALQDFIQREKEALALERESFEASKKHEESQISERARIEHDQLLRDYELRKRELEAGLQSRQEEVEKDLMEREKEFEEKREKELSNINFLREVAQREMEDMKLERERVESEKQEIAASKKHLEGHQVEIGKDIDALVLLSGKLKEQREQLAKERDHFLAFVEKQKSCMNCKDVTTEYVLSDLQSLPDVENVEALPLPRLAEDYLKESLRGSLAASDRNVESTPGATGSGSGSPASGGRISWLRQCTSRIFKLSPVKKTEQGAALTPAEKSPLSAVEVVTEGTTKRLVGVEDEPEPSSALPSERIQSEYSIREEETGPCLSFDNPSYMDSEAKEIPEDSQHSELQYFRHKAGRRRRAGVRRTRSVKAVVEDAKVILGENSKEDTNEQHNGNAIDSSFINDEIHGDSGPADKEASSIGRKRNHARASRTTMSEQDAEDSEVRSDGVTAGRGRKRRQTVVQDVQPPVEKRYNLRRSKRGAAAVQALPAPTKKQQAATGDGKLTGEASDPEAAIATAEGVAGENGKDAESEQVVAVKSVVEVFEFSSDRIVRLETEEENDDNHGEAKFDENVELSEEVNGTPEGTGKYAEEDGYGSEAGVEDEYGGEDGEDDEESLQPGEVSIGKKLWHFFTT</sequence>
<dbReference type="InterPro" id="IPR040418">
    <property type="entry name" value="CRWN"/>
</dbReference>
<keyword evidence="1 5" id="KW-0175">Coiled coil</keyword>
<feature type="signal peptide" evidence="7">
    <location>
        <begin position="1"/>
        <end position="34"/>
    </location>
</feature>
<dbReference type="GO" id="GO:0006997">
    <property type="term" value="P:nucleus organization"/>
    <property type="evidence" value="ECO:0007669"/>
    <property type="project" value="InterPro"/>
</dbReference>
<feature type="region of interest" description="Disordered" evidence="6">
    <location>
        <begin position="1207"/>
        <end position="1275"/>
    </location>
</feature>
<feature type="region of interest" description="Disordered" evidence="6">
    <location>
        <begin position="1034"/>
        <end position="1185"/>
    </location>
</feature>
<feature type="compositionally biased region" description="Basic and acidic residues" evidence="6">
    <location>
        <begin position="987"/>
        <end position="998"/>
    </location>
</feature>
<evidence type="ECO:0000313" key="8">
    <source>
        <dbReference type="EMBL" id="KAJ4961469.1"/>
    </source>
</evidence>
<comment type="subcellular location">
    <subcellularLocation>
        <location evidence="3">Nucleus lamina</location>
    </subcellularLocation>
</comment>
<feature type="compositionally biased region" description="Basic and acidic residues" evidence="6">
    <location>
        <begin position="1034"/>
        <end position="1043"/>
    </location>
</feature>
<organism evidence="8 9">
    <name type="scientific">Protea cynaroides</name>
    <dbReference type="NCBI Taxonomy" id="273540"/>
    <lineage>
        <taxon>Eukaryota</taxon>
        <taxon>Viridiplantae</taxon>
        <taxon>Streptophyta</taxon>
        <taxon>Embryophyta</taxon>
        <taxon>Tracheophyta</taxon>
        <taxon>Spermatophyta</taxon>
        <taxon>Magnoliopsida</taxon>
        <taxon>Proteales</taxon>
        <taxon>Proteaceae</taxon>
        <taxon>Protea</taxon>
    </lineage>
</organism>
<evidence type="ECO:0000313" key="9">
    <source>
        <dbReference type="Proteomes" id="UP001141806"/>
    </source>
</evidence>
<evidence type="ECO:0000256" key="2">
    <source>
        <dbReference type="ARBA" id="ARBA00023242"/>
    </source>
</evidence>
<feature type="region of interest" description="Disordered" evidence="6">
    <location>
        <begin position="966"/>
        <end position="999"/>
    </location>
</feature>
<feature type="coiled-coil region" evidence="5">
    <location>
        <begin position="486"/>
        <end position="625"/>
    </location>
</feature>
<evidence type="ECO:0008006" key="10">
    <source>
        <dbReference type="Google" id="ProtNLM"/>
    </source>
</evidence>
<feature type="compositionally biased region" description="Low complexity" evidence="6">
    <location>
        <begin position="879"/>
        <end position="895"/>
    </location>
</feature>
<protein>
    <recommendedName>
        <fullName evidence="10">Nuclear matrix constituent protein 1-like protein</fullName>
    </recommendedName>
</protein>
<feature type="coiled-coil region" evidence="5">
    <location>
        <begin position="136"/>
        <end position="198"/>
    </location>
</feature>
<feature type="compositionally biased region" description="Polar residues" evidence="6">
    <location>
        <begin position="1044"/>
        <end position="1055"/>
    </location>
</feature>
<feature type="compositionally biased region" description="Basic and acidic residues" evidence="6">
    <location>
        <begin position="1215"/>
        <end position="1224"/>
    </location>
</feature>
<evidence type="ECO:0000256" key="6">
    <source>
        <dbReference type="SAM" id="MobiDB-lite"/>
    </source>
</evidence>
<name>A0A9Q0H902_9MAGN</name>
<feature type="compositionally biased region" description="Basic and acidic residues" evidence="6">
    <location>
        <begin position="1057"/>
        <end position="1070"/>
    </location>
</feature>